<comment type="caution">
    <text evidence="2">The sequence shown here is derived from an EMBL/GenBank/DDBJ whole genome shotgun (WGS) entry which is preliminary data.</text>
</comment>
<proteinExistence type="predicted"/>
<protein>
    <submittedName>
        <fullName evidence="2">Uncharacterized protein</fullName>
    </submittedName>
</protein>
<feature type="region of interest" description="Disordered" evidence="1">
    <location>
        <begin position="125"/>
        <end position="158"/>
    </location>
</feature>
<evidence type="ECO:0000313" key="2">
    <source>
        <dbReference type="EMBL" id="KAK8499234.1"/>
    </source>
</evidence>
<feature type="compositionally biased region" description="Polar residues" evidence="1">
    <location>
        <begin position="128"/>
        <end position="137"/>
    </location>
</feature>
<gene>
    <name evidence="2" type="ORF">V6N12_076084</name>
</gene>
<evidence type="ECO:0000256" key="1">
    <source>
        <dbReference type="SAM" id="MobiDB-lite"/>
    </source>
</evidence>
<feature type="compositionally biased region" description="Polar residues" evidence="1">
    <location>
        <begin position="35"/>
        <end position="48"/>
    </location>
</feature>
<evidence type="ECO:0000313" key="3">
    <source>
        <dbReference type="Proteomes" id="UP001472677"/>
    </source>
</evidence>
<name>A0ABR2AYC5_9ROSI</name>
<sequence>MSLLLISSILRSAFKLSRIPWHRQQDTAQGQISFTGTWNKGGPTQPQKASFFPSPETRSGPLPFVLLFHGGIHSTHGFGPVACGLSPGFKFEEICQYSFSGSSGNEILCPSQSLKSQACLTAEVGPRTKSSGNQDRASSFAVRTLTSNKERPGGLAPGVPLREYPLGRAYTYRG</sequence>
<feature type="region of interest" description="Disordered" evidence="1">
    <location>
        <begin position="35"/>
        <end position="54"/>
    </location>
</feature>
<accession>A0ABR2AYC5</accession>
<organism evidence="2 3">
    <name type="scientific">Hibiscus sabdariffa</name>
    <name type="common">roselle</name>
    <dbReference type="NCBI Taxonomy" id="183260"/>
    <lineage>
        <taxon>Eukaryota</taxon>
        <taxon>Viridiplantae</taxon>
        <taxon>Streptophyta</taxon>
        <taxon>Embryophyta</taxon>
        <taxon>Tracheophyta</taxon>
        <taxon>Spermatophyta</taxon>
        <taxon>Magnoliopsida</taxon>
        <taxon>eudicotyledons</taxon>
        <taxon>Gunneridae</taxon>
        <taxon>Pentapetalae</taxon>
        <taxon>rosids</taxon>
        <taxon>malvids</taxon>
        <taxon>Malvales</taxon>
        <taxon>Malvaceae</taxon>
        <taxon>Malvoideae</taxon>
        <taxon>Hibiscus</taxon>
    </lineage>
</organism>
<dbReference type="Proteomes" id="UP001472677">
    <property type="component" value="Unassembled WGS sequence"/>
</dbReference>
<reference evidence="2 3" key="1">
    <citation type="journal article" date="2024" name="G3 (Bethesda)">
        <title>Genome assembly of Hibiscus sabdariffa L. provides insights into metabolisms of medicinal natural products.</title>
        <authorList>
            <person name="Kim T."/>
        </authorList>
    </citation>
    <scope>NUCLEOTIDE SEQUENCE [LARGE SCALE GENOMIC DNA]</scope>
    <source>
        <strain evidence="2">TK-2024</strain>
        <tissue evidence="2">Old leaves</tissue>
    </source>
</reference>
<dbReference type="EMBL" id="JBBPBM010000239">
    <property type="protein sequence ID" value="KAK8499234.1"/>
    <property type="molecule type" value="Genomic_DNA"/>
</dbReference>
<keyword evidence="3" id="KW-1185">Reference proteome</keyword>